<evidence type="ECO:0000313" key="2">
    <source>
        <dbReference type="Proteomes" id="UP000281028"/>
    </source>
</evidence>
<proteinExistence type="predicted"/>
<protein>
    <submittedName>
        <fullName evidence="1">Uncharacterized protein</fullName>
    </submittedName>
</protein>
<dbReference type="EMBL" id="RIAR02000001">
    <property type="protein sequence ID" value="NSL87236.1"/>
    <property type="molecule type" value="Genomic_DNA"/>
</dbReference>
<dbReference type="RefSeq" id="WP_158631676.1">
    <property type="nucleotide sequence ID" value="NZ_JAABOK010000004.1"/>
</dbReference>
<dbReference type="AlphaFoldDB" id="A0A9Q5D8R1"/>
<name>A0A9Q5D8R1_9BACT</name>
<reference evidence="1" key="1">
    <citation type="submission" date="2020-05" db="EMBL/GenBank/DDBJ databases">
        <title>Chitinophaga laudate sp. nov., isolated from a tropical peat swamp.</title>
        <authorList>
            <person name="Goh C.B.S."/>
            <person name="Lee M.S."/>
            <person name="Parimannan S."/>
            <person name="Pasbakhsh P."/>
            <person name="Yule C.M."/>
            <person name="Rajandas H."/>
            <person name="Loke S."/>
            <person name="Croft L."/>
            <person name="Tan J.B.L."/>
        </authorList>
    </citation>
    <scope>NUCLEOTIDE SEQUENCE</scope>
    <source>
        <strain evidence="1">Mgbs1</strain>
    </source>
</reference>
<gene>
    <name evidence="1" type="ORF">ECE50_010375</name>
</gene>
<comment type="caution">
    <text evidence="1">The sequence shown here is derived from an EMBL/GenBank/DDBJ whole genome shotgun (WGS) entry which is preliminary data.</text>
</comment>
<keyword evidence="2" id="KW-1185">Reference proteome</keyword>
<evidence type="ECO:0000313" key="1">
    <source>
        <dbReference type="EMBL" id="NSL87236.1"/>
    </source>
</evidence>
<sequence>MKKTTQKKLQLSRIKIASLNKINRGAAKEGFICLTSLNDSSCPTCTRAIC</sequence>
<organism evidence="1 2">
    <name type="scientific">Chitinophaga solisilvae</name>
    <dbReference type="NCBI Taxonomy" id="1233460"/>
    <lineage>
        <taxon>Bacteria</taxon>
        <taxon>Pseudomonadati</taxon>
        <taxon>Bacteroidota</taxon>
        <taxon>Chitinophagia</taxon>
        <taxon>Chitinophagales</taxon>
        <taxon>Chitinophagaceae</taxon>
        <taxon>Chitinophaga</taxon>
    </lineage>
</organism>
<dbReference type="Proteomes" id="UP000281028">
    <property type="component" value="Unassembled WGS sequence"/>
</dbReference>
<accession>A0A9Q5D8R1</accession>